<reference evidence="3" key="1">
    <citation type="journal article" date="2023" name="Mol. Phylogenet. Evol.">
        <title>Genome-scale phylogeny and comparative genomics of the fungal order Sordariales.</title>
        <authorList>
            <person name="Hensen N."/>
            <person name="Bonometti L."/>
            <person name="Westerberg I."/>
            <person name="Brannstrom I.O."/>
            <person name="Guillou S."/>
            <person name="Cros-Aarteil S."/>
            <person name="Calhoun S."/>
            <person name="Haridas S."/>
            <person name="Kuo A."/>
            <person name="Mondo S."/>
            <person name="Pangilinan J."/>
            <person name="Riley R."/>
            <person name="LaButti K."/>
            <person name="Andreopoulos B."/>
            <person name="Lipzen A."/>
            <person name="Chen C."/>
            <person name="Yan M."/>
            <person name="Daum C."/>
            <person name="Ng V."/>
            <person name="Clum A."/>
            <person name="Steindorff A."/>
            <person name="Ohm R.A."/>
            <person name="Martin F."/>
            <person name="Silar P."/>
            <person name="Natvig D.O."/>
            <person name="Lalanne C."/>
            <person name="Gautier V."/>
            <person name="Ament-Velasquez S.L."/>
            <person name="Kruys A."/>
            <person name="Hutchinson M.I."/>
            <person name="Powell A.J."/>
            <person name="Barry K."/>
            <person name="Miller A.N."/>
            <person name="Grigoriev I.V."/>
            <person name="Debuchy R."/>
            <person name="Gladieux P."/>
            <person name="Hiltunen Thoren M."/>
            <person name="Johannesson H."/>
        </authorList>
    </citation>
    <scope>NUCLEOTIDE SEQUENCE</scope>
    <source>
        <strain evidence="3">CBS 532.94</strain>
    </source>
</reference>
<dbReference type="AlphaFoldDB" id="A0AAN7HCG0"/>
<feature type="domain" description="Heterokaryon incompatibility" evidence="2">
    <location>
        <begin position="70"/>
        <end position="116"/>
    </location>
</feature>
<dbReference type="Proteomes" id="UP001303760">
    <property type="component" value="Unassembled WGS sequence"/>
</dbReference>
<comment type="caution">
    <text evidence="3">The sequence shown here is derived from an EMBL/GenBank/DDBJ whole genome shotgun (WGS) entry which is preliminary data.</text>
</comment>
<evidence type="ECO:0000256" key="1">
    <source>
        <dbReference type="SAM" id="MobiDB-lite"/>
    </source>
</evidence>
<organism evidence="3 4">
    <name type="scientific">Achaetomium macrosporum</name>
    <dbReference type="NCBI Taxonomy" id="79813"/>
    <lineage>
        <taxon>Eukaryota</taxon>
        <taxon>Fungi</taxon>
        <taxon>Dikarya</taxon>
        <taxon>Ascomycota</taxon>
        <taxon>Pezizomycotina</taxon>
        <taxon>Sordariomycetes</taxon>
        <taxon>Sordariomycetidae</taxon>
        <taxon>Sordariales</taxon>
        <taxon>Chaetomiaceae</taxon>
        <taxon>Achaetomium</taxon>
    </lineage>
</organism>
<reference evidence="3" key="2">
    <citation type="submission" date="2023-05" db="EMBL/GenBank/DDBJ databases">
        <authorList>
            <consortium name="Lawrence Berkeley National Laboratory"/>
            <person name="Steindorff A."/>
            <person name="Hensen N."/>
            <person name="Bonometti L."/>
            <person name="Westerberg I."/>
            <person name="Brannstrom I.O."/>
            <person name="Guillou S."/>
            <person name="Cros-Aarteil S."/>
            <person name="Calhoun S."/>
            <person name="Haridas S."/>
            <person name="Kuo A."/>
            <person name="Mondo S."/>
            <person name="Pangilinan J."/>
            <person name="Riley R."/>
            <person name="Labutti K."/>
            <person name="Andreopoulos B."/>
            <person name="Lipzen A."/>
            <person name="Chen C."/>
            <person name="Yanf M."/>
            <person name="Daum C."/>
            <person name="Ng V."/>
            <person name="Clum A."/>
            <person name="Ohm R."/>
            <person name="Martin F."/>
            <person name="Silar P."/>
            <person name="Natvig D."/>
            <person name="Lalanne C."/>
            <person name="Gautier V."/>
            <person name="Ament-Velasquez S.L."/>
            <person name="Kruys A."/>
            <person name="Hutchinson M.I."/>
            <person name="Powell A.J."/>
            <person name="Barry K."/>
            <person name="Miller A.N."/>
            <person name="Grigoriev I.V."/>
            <person name="Debuchy R."/>
            <person name="Gladieux P."/>
            <person name="Thoren M.H."/>
            <person name="Johannesson H."/>
        </authorList>
    </citation>
    <scope>NUCLEOTIDE SEQUENCE</scope>
    <source>
        <strain evidence="3">CBS 532.94</strain>
    </source>
</reference>
<evidence type="ECO:0000313" key="3">
    <source>
        <dbReference type="EMBL" id="KAK4238398.1"/>
    </source>
</evidence>
<sequence>MPDLGEELQPSDSHPQPPLYEALPRDVAFRTATLLRGAFEDEIKCTLQVACLRHPPDYEALSHEWGRTADTNERSNQVSMMAKIYRSAEMVISWLGLEMQDAAQSAMVFLSTLLADIRWDQRRAIERVRSQGRIRPHYEKLLRTLEKAPAAPWSDVALLVPGNAKEDDLIYQFQNSDAAAVVRPFSEGWFHSIVGGALILR</sequence>
<name>A0AAN7HCG0_9PEZI</name>
<keyword evidence="4" id="KW-1185">Reference proteome</keyword>
<dbReference type="PANTHER" id="PTHR24148">
    <property type="entry name" value="ANKYRIN REPEAT DOMAIN-CONTAINING PROTEIN 39 HOMOLOG-RELATED"/>
    <property type="match status" value="1"/>
</dbReference>
<accession>A0AAN7HCG0</accession>
<dbReference type="InterPro" id="IPR052895">
    <property type="entry name" value="HetReg/Transcr_Mod"/>
</dbReference>
<proteinExistence type="predicted"/>
<evidence type="ECO:0000259" key="2">
    <source>
        <dbReference type="Pfam" id="PF06985"/>
    </source>
</evidence>
<dbReference type="InterPro" id="IPR010730">
    <property type="entry name" value="HET"/>
</dbReference>
<evidence type="ECO:0000313" key="4">
    <source>
        <dbReference type="Proteomes" id="UP001303760"/>
    </source>
</evidence>
<gene>
    <name evidence="3" type="ORF">C8A03DRAFT_33592</name>
</gene>
<dbReference type="EMBL" id="MU860097">
    <property type="protein sequence ID" value="KAK4238398.1"/>
    <property type="molecule type" value="Genomic_DNA"/>
</dbReference>
<dbReference type="Pfam" id="PF06985">
    <property type="entry name" value="HET"/>
    <property type="match status" value="1"/>
</dbReference>
<feature type="region of interest" description="Disordered" evidence="1">
    <location>
        <begin position="1"/>
        <end position="20"/>
    </location>
</feature>
<protein>
    <recommendedName>
        <fullName evidence="2">Heterokaryon incompatibility domain-containing protein</fullName>
    </recommendedName>
</protein>
<dbReference type="PANTHER" id="PTHR24148:SF82">
    <property type="entry name" value="HETEROKARYON INCOMPATIBILITY DOMAIN-CONTAINING PROTEIN"/>
    <property type="match status" value="1"/>
</dbReference>